<proteinExistence type="inferred from homology"/>
<keyword evidence="7" id="KW-1185">Reference proteome</keyword>
<evidence type="ECO:0000259" key="5">
    <source>
        <dbReference type="PROSITE" id="PS50893"/>
    </source>
</evidence>
<keyword evidence="4 6" id="KW-0067">ATP-binding</keyword>
<dbReference type="PROSITE" id="PS50893">
    <property type="entry name" value="ABC_TRANSPORTER_2"/>
    <property type="match status" value="1"/>
</dbReference>
<evidence type="ECO:0000256" key="4">
    <source>
        <dbReference type="ARBA" id="ARBA00022840"/>
    </source>
</evidence>
<dbReference type="GO" id="GO:0098796">
    <property type="term" value="C:membrane protein complex"/>
    <property type="evidence" value="ECO:0007669"/>
    <property type="project" value="UniProtKB-ARBA"/>
</dbReference>
<evidence type="ECO:0000256" key="1">
    <source>
        <dbReference type="ARBA" id="ARBA00005417"/>
    </source>
</evidence>
<evidence type="ECO:0000313" key="6">
    <source>
        <dbReference type="EMBL" id="SKA98079.1"/>
    </source>
</evidence>
<dbReference type="PANTHER" id="PTHR42798">
    <property type="entry name" value="LIPOPROTEIN-RELEASING SYSTEM ATP-BINDING PROTEIN LOLD"/>
    <property type="match status" value="1"/>
</dbReference>
<dbReference type="InterPro" id="IPR003439">
    <property type="entry name" value="ABC_transporter-like_ATP-bd"/>
</dbReference>
<dbReference type="CDD" id="cd03255">
    <property type="entry name" value="ABC_MJ0796_LolCDE_FtsE"/>
    <property type="match status" value="1"/>
</dbReference>
<sequence>MSILEVKNLKKVYTTRFEGNTVQALSNVSFSIEKGEYVAIMGESGSGKTTLLNIIAALDKPTSGDVLLNDKSIISIKEKDISAFRRDNLGFVFQDFNLLDTFSVQDNIFLPLVLAGKTYDEMDERLKVIAKKLGISDILIKYPYEISGGQKQRTAIARALITKPQLILADEPTGALDSRSSEGLLKLFEEINNEGQTILMVTHSIKAASKAKRVMFIKDGEIFHQIYKASMTDEKMYQKISDTLTMIVTGGERNE</sequence>
<keyword evidence="3" id="KW-0547">Nucleotide-binding</keyword>
<reference evidence="7" key="1">
    <citation type="submission" date="2017-02" db="EMBL/GenBank/DDBJ databases">
        <authorList>
            <person name="Varghese N."/>
            <person name="Submissions S."/>
        </authorList>
    </citation>
    <scope>NUCLEOTIDE SEQUENCE [LARGE SCALE GENOMIC DNA]</scope>
    <source>
        <strain evidence="7">USBA 833</strain>
    </source>
</reference>
<dbReference type="GO" id="GO:0016887">
    <property type="term" value="F:ATP hydrolysis activity"/>
    <property type="evidence" value="ECO:0007669"/>
    <property type="project" value="InterPro"/>
</dbReference>
<dbReference type="InterPro" id="IPR003593">
    <property type="entry name" value="AAA+_ATPase"/>
</dbReference>
<organism evidence="6 7">
    <name type="scientific">Caloramator quimbayensis</name>
    <dbReference type="NCBI Taxonomy" id="1147123"/>
    <lineage>
        <taxon>Bacteria</taxon>
        <taxon>Bacillati</taxon>
        <taxon>Bacillota</taxon>
        <taxon>Clostridia</taxon>
        <taxon>Eubacteriales</taxon>
        <taxon>Clostridiaceae</taxon>
        <taxon>Caloramator</taxon>
    </lineage>
</organism>
<dbReference type="InterPro" id="IPR017911">
    <property type="entry name" value="MacB-like_ATP-bd"/>
</dbReference>
<protein>
    <submittedName>
        <fullName evidence="6">Putative ABC transport system ATP-binding protein</fullName>
    </submittedName>
</protein>
<dbReference type="PANTHER" id="PTHR42798:SF7">
    <property type="entry name" value="ALPHA-D-RIBOSE 1-METHYLPHOSPHONATE 5-TRIPHOSPHATE SYNTHASE SUBUNIT PHNL"/>
    <property type="match status" value="1"/>
</dbReference>
<accession>A0A1T4Y8G6</accession>
<dbReference type="GO" id="GO:0022857">
    <property type="term" value="F:transmembrane transporter activity"/>
    <property type="evidence" value="ECO:0007669"/>
    <property type="project" value="UniProtKB-ARBA"/>
</dbReference>
<comment type="similarity">
    <text evidence="1">Belongs to the ABC transporter superfamily.</text>
</comment>
<dbReference type="SMART" id="SM00382">
    <property type="entry name" value="AAA"/>
    <property type="match status" value="1"/>
</dbReference>
<dbReference type="STRING" id="1147123.SAMN05443428_12722"/>
<dbReference type="EMBL" id="FUYH01000027">
    <property type="protein sequence ID" value="SKA98079.1"/>
    <property type="molecule type" value="Genomic_DNA"/>
</dbReference>
<feature type="domain" description="ABC transporter" evidence="5">
    <location>
        <begin position="4"/>
        <end position="244"/>
    </location>
</feature>
<dbReference type="SUPFAM" id="SSF52540">
    <property type="entry name" value="P-loop containing nucleoside triphosphate hydrolases"/>
    <property type="match status" value="1"/>
</dbReference>
<name>A0A1T4Y8G6_9CLOT</name>
<evidence type="ECO:0000313" key="7">
    <source>
        <dbReference type="Proteomes" id="UP000190105"/>
    </source>
</evidence>
<dbReference type="InterPro" id="IPR027417">
    <property type="entry name" value="P-loop_NTPase"/>
</dbReference>
<dbReference type="RefSeq" id="WP_078697520.1">
    <property type="nucleotide sequence ID" value="NZ_FUYH01000027.1"/>
</dbReference>
<dbReference type="Gene3D" id="3.40.50.300">
    <property type="entry name" value="P-loop containing nucleotide triphosphate hydrolases"/>
    <property type="match status" value="1"/>
</dbReference>
<dbReference type="FunFam" id="3.40.50.300:FF:000032">
    <property type="entry name" value="Export ABC transporter ATP-binding protein"/>
    <property type="match status" value="1"/>
</dbReference>
<dbReference type="OrthoDB" id="9802264at2"/>
<evidence type="ECO:0000256" key="3">
    <source>
        <dbReference type="ARBA" id="ARBA00022741"/>
    </source>
</evidence>
<dbReference type="GO" id="GO:0005524">
    <property type="term" value="F:ATP binding"/>
    <property type="evidence" value="ECO:0007669"/>
    <property type="project" value="UniProtKB-KW"/>
</dbReference>
<gene>
    <name evidence="6" type="ORF">SAMN05443428_12722</name>
</gene>
<dbReference type="AlphaFoldDB" id="A0A1T4Y8G6"/>
<keyword evidence="2" id="KW-0813">Transport</keyword>
<evidence type="ECO:0000256" key="2">
    <source>
        <dbReference type="ARBA" id="ARBA00022448"/>
    </source>
</evidence>
<dbReference type="Pfam" id="PF00005">
    <property type="entry name" value="ABC_tran"/>
    <property type="match status" value="1"/>
</dbReference>
<dbReference type="Proteomes" id="UP000190105">
    <property type="component" value="Unassembled WGS sequence"/>
</dbReference>